<keyword evidence="4" id="KW-1185">Reference proteome</keyword>
<organism evidence="3 4">
    <name type="scientific">Paractinoplanes durhamensis</name>
    <dbReference type="NCBI Taxonomy" id="113563"/>
    <lineage>
        <taxon>Bacteria</taxon>
        <taxon>Bacillati</taxon>
        <taxon>Actinomycetota</taxon>
        <taxon>Actinomycetes</taxon>
        <taxon>Micromonosporales</taxon>
        <taxon>Micromonosporaceae</taxon>
        <taxon>Paractinoplanes</taxon>
    </lineage>
</organism>
<feature type="signal peptide" evidence="2">
    <location>
        <begin position="1"/>
        <end position="25"/>
    </location>
</feature>
<feature type="region of interest" description="Disordered" evidence="1">
    <location>
        <begin position="70"/>
        <end position="115"/>
    </location>
</feature>
<evidence type="ECO:0008006" key="5">
    <source>
        <dbReference type="Google" id="ProtNLM"/>
    </source>
</evidence>
<keyword evidence="2" id="KW-0732">Signal</keyword>
<accession>A0ABQ3ZE89</accession>
<proteinExistence type="predicted"/>
<gene>
    <name evidence="3" type="ORF">Adu01nite_94920</name>
</gene>
<feature type="region of interest" description="Disordered" evidence="1">
    <location>
        <begin position="17"/>
        <end position="50"/>
    </location>
</feature>
<dbReference type="Proteomes" id="UP000637628">
    <property type="component" value="Unassembled WGS sequence"/>
</dbReference>
<evidence type="ECO:0000313" key="4">
    <source>
        <dbReference type="Proteomes" id="UP000637628"/>
    </source>
</evidence>
<evidence type="ECO:0000313" key="3">
    <source>
        <dbReference type="EMBL" id="GIE08142.1"/>
    </source>
</evidence>
<comment type="caution">
    <text evidence="3">The sequence shown here is derived from an EMBL/GenBank/DDBJ whole genome shotgun (WGS) entry which is preliminary data.</text>
</comment>
<sequence length="115" mass="12098">MQFRFMAALAIAVLCGATTGSSASADDETSRNQDAMTAKPTAPSPQGPRAVLKEVPLNGRTAEELLAELSKPMTPAEAAAAAAESERNSSTVHFYPDAPEDPRMEPPPLNEEGED</sequence>
<reference evidence="3 4" key="1">
    <citation type="submission" date="2021-01" db="EMBL/GenBank/DDBJ databases">
        <title>Whole genome shotgun sequence of Actinoplanes durhamensis NBRC 14914.</title>
        <authorList>
            <person name="Komaki H."/>
            <person name="Tamura T."/>
        </authorList>
    </citation>
    <scope>NUCLEOTIDE SEQUENCE [LARGE SCALE GENOMIC DNA]</scope>
    <source>
        <strain evidence="3 4">NBRC 14914</strain>
    </source>
</reference>
<evidence type="ECO:0000256" key="1">
    <source>
        <dbReference type="SAM" id="MobiDB-lite"/>
    </source>
</evidence>
<evidence type="ECO:0000256" key="2">
    <source>
        <dbReference type="SAM" id="SignalP"/>
    </source>
</evidence>
<dbReference type="EMBL" id="BOML01000110">
    <property type="protein sequence ID" value="GIE08142.1"/>
    <property type="molecule type" value="Genomic_DNA"/>
</dbReference>
<feature type="chain" id="PRO_5045952460" description="Secreted protein" evidence="2">
    <location>
        <begin position="26"/>
        <end position="115"/>
    </location>
</feature>
<dbReference type="RefSeq" id="WP_203735980.1">
    <property type="nucleotide sequence ID" value="NZ_BAAATX010000084.1"/>
</dbReference>
<name>A0ABQ3ZE89_9ACTN</name>
<protein>
    <recommendedName>
        <fullName evidence="5">Secreted protein</fullName>
    </recommendedName>
</protein>